<protein>
    <submittedName>
        <fullName evidence="2">Uncharacterized protein</fullName>
    </submittedName>
</protein>
<feature type="region of interest" description="Disordered" evidence="1">
    <location>
        <begin position="156"/>
        <end position="211"/>
    </location>
</feature>
<evidence type="ECO:0000313" key="2">
    <source>
        <dbReference type="EMBL" id="EJY45525.1"/>
    </source>
</evidence>
<dbReference type="EMBL" id="AMBL01000045">
    <property type="protein sequence ID" value="EJY45525.1"/>
    <property type="molecule type" value="Genomic_DNA"/>
</dbReference>
<feature type="compositionally biased region" description="Polar residues" evidence="1">
    <location>
        <begin position="186"/>
        <end position="211"/>
    </location>
</feature>
<name>J7CV88_ENTFC</name>
<reference evidence="2 3" key="1">
    <citation type="submission" date="2012-04" db="EMBL/GenBank/DDBJ databases">
        <authorList>
            <person name="Weinstock G."/>
            <person name="Sodergren E."/>
            <person name="Lobos E.A."/>
            <person name="Fulton L."/>
            <person name="Fulton R."/>
            <person name="Courtney L."/>
            <person name="Fronick C."/>
            <person name="O'Laughlin M."/>
            <person name="Godfrey J."/>
            <person name="Wilson R.M."/>
            <person name="Miner T."/>
            <person name="Farmer C."/>
            <person name="Delehaunty K."/>
            <person name="Cordes M."/>
            <person name="Minx P."/>
            <person name="Tomlinson C."/>
            <person name="Chen J."/>
            <person name="Wollam A."/>
            <person name="Pepin K.H."/>
            <person name="Bhonagiri V."/>
            <person name="Zhang X."/>
            <person name="Suruliraj S."/>
            <person name="Warren W."/>
            <person name="Mitreva M."/>
            <person name="Mardis E.R."/>
            <person name="Wilson R.K."/>
        </authorList>
    </citation>
    <scope>NUCLEOTIDE SEQUENCE [LARGE SCALE GENOMIC DNA]</scope>
    <source>
        <strain evidence="2 3">505</strain>
    </source>
</reference>
<dbReference type="Proteomes" id="UP000006403">
    <property type="component" value="Unassembled WGS sequence"/>
</dbReference>
<sequence length="211" mass="24037">MEEGMRKKRPFLLFWLFGFFLLLILSAAFSGKMTADLAQKETEKIVASKESVDNFKKEFSTYWWEEYKLTANYEKGELDIYLPKGKEENQFINIDDVLSAISLRQYQFKDKHLTVLLLTHDGDKVARLKNGKVVTAYSEKVDKKVVADRLAEWKKTNEQVKKTTDSSQKNESTGTSPSDSGSGQTITGNEENQASIITNESSEGQYQTYGQ</sequence>
<dbReference type="HOGENOM" id="CLU_113243_0_0_9"/>
<feature type="compositionally biased region" description="Low complexity" evidence="1">
    <location>
        <begin position="172"/>
        <end position="185"/>
    </location>
</feature>
<dbReference type="AlphaFoldDB" id="J7CV88"/>
<organism evidence="2 3">
    <name type="scientific">Enterococcus faecium 505</name>
    <dbReference type="NCBI Taxonomy" id="1134806"/>
    <lineage>
        <taxon>Bacteria</taxon>
        <taxon>Bacillati</taxon>
        <taxon>Bacillota</taxon>
        <taxon>Bacilli</taxon>
        <taxon>Lactobacillales</taxon>
        <taxon>Enterococcaceae</taxon>
        <taxon>Enterococcus</taxon>
    </lineage>
</organism>
<gene>
    <name evidence="2" type="ORF">HMPREF1348_01348</name>
</gene>
<accession>J7CV88</accession>
<evidence type="ECO:0000256" key="1">
    <source>
        <dbReference type="SAM" id="MobiDB-lite"/>
    </source>
</evidence>
<dbReference type="PATRIC" id="fig|1134806.3.peg.1287"/>
<comment type="caution">
    <text evidence="2">The sequence shown here is derived from an EMBL/GenBank/DDBJ whole genome shotgun (WGS) entry which is preliminary data.</text>
</comment>
<proteinExistence type="predicted"/>
<evidence type="ECO:0000313" key="3">
    <source>
        <dbReference type="Proteomes" id="UP000006403"/>
    </source>
</evidence>